<dbReference type="Gene3D" id="1.25.10.10">
    <property type="entry name" value="Leucine-rich Repeat Variant"/>
    <property type="match status" value="1"/>
</dbReference>
<dbReference type="Proteomes" id="UP001461498">
    <property type="component" value="Unassembled WGS sequence"/>
</dbReference>
<dbReference type="SUPFAM" id="SSF48371">
    <property type="entry name" value="ARM repeat"/>
    <property type="match status" value="2"/>
</dbReference>
<sequence>MIKLKSVLSELILPDFKASDETVLEKLYDQLCLSSEEDNPDQQQLRNTLFSWLLLAVNQWSFLTDDVKRFILRIIGHIVKHPDGFSFLIDKDILPTIYCLLKEKLEFLPSGIILGYVDIICNLINHNEGRQWVMSKELWKDIIKFSIVSESLYVKRRSQQMLSKYIVMQNCNVATFPIITGLLNFNKKEINMMNAHDMQNPIRFKSTSNYNNEDKKIILSIYNLLTELFSALLETNYNTNLINELCEQHHIQDLAWTEIHNGDNEDIILAASKLLCLCNISAATLSENGENKYYEENFAFFVAKHFKLLIVRHLFPKVILETCVQYTFLWHRYNSKFDREKNAGEFTRVENLIFLVQAMPMFKCMRDSHRERSEMAELFIDKLFALACPSTVRLCYFYRDQFYVSSTPIETITYHVINSFIRVSSFCEKEQAVMIFQGFMYLLKYFVHIETEDECQNSYGPDYFISSYPELLSSVLSGLTCFLKKFKVSWRDSLETVCLMSFIQLLITNVNVPFLICAEALKLAKLVLLYFIPPNLALLVDTLQGSSMRDLGYQLFKTLGSLHWEVRDSSLEVLQVIGCLAVDKFPAFQALLLEHDLPNVIVSIVEVDCESYVRASALSCLSELVKIQTIWDSYLQKDHVLNTVLSILYFETEGIVRSRAALLIKDICKCRTLPDHSLELIYDTLYYVALNDLHWEVKISALDFWDSVREQIFISIGMVDGSFPDFIFSKEKKKIIQVTPDEISSRLSKALTQLSLNGYLQILWETLHDDCDIQVQRKSAFILKNLMDIINSFKDLYDLTVLDNAELTFNGNEDAFIIDQVSNHEYITSENRISHDEVIDEIVAENDLGLLTGLVQLVEPIKNRPNVNRIAISPSEFLSKIRTVDLNNLLETSTNNYNNSCSLESLLEDILLHSKGYNDKRNDTNSIDCY</sequence>
<organism evidence="4 5">
    <name type="scientific">Rhynocoris fuscipes</name>
    <dbReference type="NCBI Taxonomy" id="488301"/>
    <lineage>
        <taxon>Eukaryota</taxon>
        <taxon>Metazoa</taxon>
        <taxon>Ecdysozoa</taxon>
        <taxon>Arthropoda</taxon>
        <taxon>Hexapoda</taxon>
        <taxon>Insecta</taxon>
        <taxon>Pterygota</taxon>
        <taxon>Neoptera</taxon>
        <taxon>Paraneoptera</taxon>
        <taxon>Hemiptera</taxon>
        <taxon>Heteroptera</taxon>
        <taxon>Panheteroptera</taxon>
        <taxon>Cimicomorpha</taxon>
        <taxon>Reduviidae</taxon>
        <taxon>Harpactorinae</taxon>
        <taxon>Harpactorini</taxon>
        <taxon>Rhynocoris</taxon>
    </lineage>
</organism>
<evidence type="ECO:0000256" key="1">
    <source>
        <dbReference type="ARBA" id="ARBA00004496"/>
    </source>
</evidence>
<proteinExistence type="inferred from homology"/>
<protein>
    <recommendedName>
        <fullName evidence="6">BRCA1-associated ATM activator 1</fullName>
    </recommendedName>
</protein>
<dbReference type="PANTHER" id="PTHR21331">
    <property type="entry name" value="BRCA1-ASSOCIATED ATM ACTIVATOR 1"/>
    <property type="match status" value="1"/>
</dbReference>
<evidence type="ECO:0000313" key="4">
    <source>
        <dbReference type="EMBL" id="KAK9508776.1"/>
    </source>
</evidence>
<dbReference type="GO" id="GO:0005634">
    <property type="term" value="C:nucleus"/>
    <property type="evidence" value="ECO:0007669"/>
    <property type="project" value="TreeGrafter"/>
</dbReference>
<comment type="subcellular location">
    <subcellularLocation>
        <location evidence="1">Cytoplasm</location>
    </subcellularLocation>
</comment>
<dbReference type="GO" id="GO:0006974">
    <property type="term" value="P:DNA damage response"/>
    <property type="evidence" value="ECO:0007669"/>
    <property type="project" value="InterPro"/>
</dbReference>
<accession>A0AAW1DCN7</accession>
<comment type="similarity">
    <text evidence="3">Belongs to the BRAT1 family.</text>
</comment>
<keyword evidence="5" id="KW-1185">Reference proteome</keyword>
<evidence type="ECO:0008006" key="6">
    <source>
        <dbReference type="Google" id="ProtNLM"/>
    </source>
</evidence>
<evidence type="ECO:0000256" key="2">
    <source>
        <dbReference type="ARBA" id="ARBA00022490"/>
    </source>
</evidence>
<evidence type="ECO:0000313" key="5">
    <source>
        <dbReference type="Proteomes" id="UP001461498"/>
    </source>
</evidence>
<dbReference type="PANTHER" id="PTHR21331:SF2">
    <property type="entry name" value="BRCA1-ASSOCIATED ATM ACTIVATOR 1"/>
    <property type="match status" value="1"/>
</dbReference>
<dbReference type="GO" id="GO:0005737">
    <property type="term" value="C:cytoplasm"/>
    <property type="evidence" value="ECO:0007669"/>
    <property type="project" value="UniProtKB-SubCell"/>
</dbReference>
<dbReference type="EMBL" id="JAPXFL010000003">
    <property type="protein sequence ID" value="KAK9508776.1"/>
    <property type="molecule type" value="Genomic_DNA"/>
</dbReference>
<comment type="caution">
    <text evidence="4">The sequence shown here is derived from an EMBL/GenBank/DDBJ whole genome shotgun (WGS) entry which is preliminary data.</text>
</comment>
<reference evidence="4 5" key="1">
    <citation type="submission" date="2022-12" db="EMBL/GenBank/DDBJ databases">
        <title>Chromosome-level genome assembly of true bugs.</title>
        <authorList>
            <person name="Ma L."/>
            <person name="Li H."/>
        </authorList>
    </citation>
    <scope>NUCLEOTIDE SEQUENCE [LARGE SCALE GENOMIC DNA]</scope>
    <source>
        <strain evidence="4">Lab_2022b</strain>
    </source>
</reference>
<gene>
    <name evidence="4" type="ORF">O3M35_006254</name>
</gene>
<dbReference type="GO" id="GO:0008283">
    <property type="term" value="P:cell population proliferation"/>
    <property type="evidence" value="ECO:0007669"/>
    <property type="project" value="InterPro"/>
</dbReference>
<dbReference type="InterPro" id="IPR011989">
    <property type="entry name" value="ARM-like"/>
</dbReference>
<keyword evidence="2" id="KW-0963">Cytoplasm</keyword>
<evidence type="ECO:0000256" key="3">
    <source>
        <dbReference type="ARBA" id="ARBA00061308"/>
    </source>
</evidence>
<dbReference type="InterPro" id="IPR016024">
    <property type="entry name" value="ARM-type_fold"/>
</dbReference>
<name>A0AAW1DCN7_9HEMI</name>
<dbReference type="InterPro" id="IPR038904">
    <property type="entry name" value="BRAT1"/>
</dbReference>
<dbReference type="AlphaFoldDB" id="A0AAW1DCN7"/>